<reference evidence="2" key="1">
    <citation type="journal article" date="2021" name="Nat. Commun.">
        <title>Genetic determinants of endophytism in the Arabidopsis root mycobiome.</title>
        <authorList>
            <person name="Mesny F."/>
            <person name="Miyauchi S."/>
            <person name="Thiergart T."/>
            <person name="Pickel B."/>
            <person name="Atanasova L."/>
            <person name="Karlsson M."/>
            <person name="Huettel B."/>
            <person name="Barry K.W."/>
            <person name="Haridas S."/>
            <person name="Chen C."/>
            <person name="Bauer D."/>
            <person name="Andreopoulos W."/>
            <person name="Pangilinan J."/>
            <person name="LaButti K."/>
            <person name="Riley R."/>
            <person name="Lipzen A."/>
            <person name="Clum A."/>
            <person name="Drula E."/>
            <person name="Henrissat B."/>
            <person name="Kohler A."/>
            <person name="Grigoriev I.V."/>
            <person name="Martin F.M."/>
            <person name="Hacquard S."/>
        </authorList>
    </citation>
    <scope>NUCLEOTIDE SEQUENCE</scope>
    <source>
        <strain evidence="2">MPI-CAGE-CH-0243</strain>
    </source>
</reference>
<proteinExistence type="predicted"/>
<dbReference type="Proteomes" id="UP000700596">
    <property type="component" value="Unassembled WGS sequence"/>
</dbReference>
<organism evidence="2 3">
    <name type="scientific">Dendryphion nanum</name>
    <dbReference type="NCBI Taxonomy" id="256645"/>
    <lineage>
        <taxon>Eukaryota</taxon>
        <taxon>Fungi</taxon>
        <taxon>Dikarya</taxon>
        <taxon>Ascomycota</taxon>
        <taxon>Pezizomycotina</taxon>
        <taxon>Dothideomycetes</taxon>
        <taxon>Pleosporomycetidae</taxon>
        <taxon>Pleosporales</taxon>
        <taxon>Torulaceae</taxon>
        <taxon>Dendryphion</taxon>
    </lineage>
</organism>
<dbReference type="InterPro" id="IPR007175">
    <property type="entry name" value="Rpr2/Snm1/Rpp21"/>
</dbReference>
<feature type="compositionally biased region" description="Polar residues" evidence="1">
    <location>
        <begin position="157"/>
        <end position="166"/>
    </location>
</feature>
<dbReference type="OrthoDB" id="438080at2759"/>
<keyword evidence="3" id="KW-1185">Reference proteome</keyword>
<evidence type="ECO:0000313" key="2">
    <source>
        <dbReference type="EMBL" id="KAH7130616.1"/>
    </source>
</evidence>
<accession>A0A9P9E622</accession>
<comment type="caution">
    <text evidence="2">The sequence shown here is derived from an EMBL/GenBank/DDBJ whole genome shotgun (WGS) entry which is preliminary data.</text>
</comment>
<dbReference type="GO" id="GO:0006396">
    <property type="term" value="P:RNA processing"/>
    <property type="evidence" value="ECO:0007669"/>
    <property type="project" value="InterPro"/>
</dbReference>
<dbReference type="Pfam" id="PF04032">
    <property type="entry name" value="Rpr2"/>
    <property type="match status" value="1"/>
</dbReference>
<gene>
    <name evidence="2" type="ORF">B0J11DRAFT_429520</name>
</gene>
<evidence type="ECO:0000256" key="1">
    <source>
        <dbReference type="SAM" id="MobiDB-lite"/>
    </source>
</evidence>
<feature type="region of interest" description="Disordered" evidence="1">
    <location>
        <begin position="154"/>
        <end position="176"/>
    </location>
</feature>
<name>A0A9P9E622_9PLEO</name>
<sequence length="202" mass="22008">MEGTNALNSKLAFLQTAIHKIAVESPTVAATLGAERDLLLQSLDADLNMSAKELRQLRQETCGACGNLMTPGWSSSVIQLKQLTKGKIRRKKLQVKKSSVKEMVHCCLRCNRKTTLPLDYRPPKHTRKPVLRETGSVPSTIGVVVPVMETPEIKNSAPKTASTSSKQRAKARKGGLQAMLAQSKVQASSKPGLGLDLMDFMQ</sequence>
<protein>
    <submittedName>
        <fullName evidence="2">Uncharacterized protein</fullName>
    </submittedName>
</protein>
<dbReference type="EMBL" id="JAGMWT010000004">
    <property type="protein sequence ID" value="KAH7130616.1"/>
    <property type="molecule type" value="Genomic_DNA"/>
</dbReference>
<dbReference type="AlphaFoldDB" id="A0A9P9E622"/>
<evidence type="ECO:0000313" key="3">
    <source>
        <dbReference type="Proteomes" id="UP000700596"/>
    </source>
</evidence>